<name>A0A3M7R9C5_BRAPC</name>
<dbReference type="AlphaFoldDB" id="A0A3M7R9C5"/>
<dbReference type="GO" id="GO:0003964">
    <property type="term" value="F:RNA-directed DNA polymerase activity"/>
    <property type="evidence" value="ECO:0007669"/>
    <property type="project" value="UniProtKB-KW"/>
</dbReference>
<dbReference type="EMBL" id="REGN01003909">
    <property type="protein sequence ID" value="RNA20167.1"/>
    <property type="molecule type" value="Genomic_DNA"/>
</dbReference>
<comment type="caution">
    <text evidence="2">The sequence shown here is derived from an EMBL/GenBank/DDBJ whole genome shotgun (WGS) entry which is preliminary data.</text>
</comment>
<dbReference type="OrthoDB" id="6378258at2759"/>
<keyword evidence="1" id="KW-1133">Transmembrane helix</keyword>
<dbReference type="Proteomes" id="UP000276133">
    <property type="component" value="Unassembled WGS sequence"/>
</dbReference>
<keyword evidence="1" id="KW-0812">Transmembrane</keyword>
<feature type="transmembrane region" description="Helical" evidence="1">
    <location>
        <begin position="124"/>
        <end position="145"/>
    </location>
</feature>
<keyword evidence="3" id="KW-1185">Reference proteome</keyword>
<reference evidence="2 3" key="1">
    <citation type="journal article" date="2018" name="Sci. Rep.">
        <title>Genomic signatures of local adaptation to the degree of environmental predictability in rotifers.</title>
        <authorList>
            <person name="Franch-Gras L."/>
            <person name="Hahn C."/>
            <person name="Garcia-Roger E.M."/>
            <person name="Carmona M.J."/>
            <person name="Serra M."/>
            <person name="Gomez A."/>
        </authorList>
    </citation>
    <scope>NUCLEOTIDE SEQUENCE [LARGE SCALE GENOMIC DNA]</scope>
    <source>
        <strain evidence="2">HYR1</strain>
    </source>
</reference>
<accession>A0A3M7R9C5</accession>
<evidence type="ECO:0000313" key="2">
    <source>
        <dbReference type="EMBL" id="RNA20167.1"/>
    </source>
</evidence>
<gene>
    <name evidence="2" type="ORF">BpHYR1_043185</name>
</gene>
<evidence type="ECO:0000313" key="3">
    <source>
        <dbReference type="Proteomes" id="UP000276133"/>
    </source>
</evidence>
<protein>
    <submittedName>
        <fullName evidence="2">RNA-directed DNA polymerase from mobile element jockey-like</fullName>
    </submittedName>
</protein>
<keyword evidence="2" id="KW-0695">RNA-directed DNA polymerase</keyword>
<proteinExistence type="predicted"/>
<keyword evidence="2" id="KW-0548">Nucleotidyltransferase</keyword>
<sequence length="155" mass="17925">MNRLLKFGTLRNSSVQKHFEKHLKKQIELSLSLLFYWSYADRLAVLGLTTLQERRVRGDMIQLFKFYRGFNAVCWVKPMEHCNSLSQAGPAGNFRGHRRRLSGQVTTKCQQRANFFTNRVINEWNALTVTVLTVPILAGGLWPVYFGELIFGPFN</sequence>
<organism evidence="2 3">
    <name type="scientific">Brachionus plicatilis</name>
    <name type="common">Marine rotifer</name>
    <name type="synonym">Brachionus muelleri</name>
    <dbReference type="NCBI Taxonomy" id="10195"/>
    <lineage>
        <taxon>Eukaryota</taxon>
        <taxon>Metazoa</taxon>
        <taxon>Spiralia</taxon>
        <taxon>Gnathifera</taxon>
        <taxon>Rotifera</taxon>
        <taxon>Eurotatoria</taxon>
        <taxon>Monogononta</taxon>
        <taxon>Pseudotrocha</taxon>
        <taxon>Ploima</taxon>
        <taxon>Brachionidae</taxon>
        <taxon>Brachionus</taxon>
    </lineage>
</organism>
<keyword evidence="1" id="KW-0472">Membrane</keyword>
<evidence type="ECO:0000256" key="1">
    <source>
        <dbReference type="SAM" id="Phobius"/>
    </source>
</evidence>
<keyword evidence="2" id="KW-0808">Transferase</keyword>